<reference evidence="2" key="1">
    <citation type="journal article" date="2015" name="PLoS Negl. Trop. Dis.">
        <title>Deep Sequencing Analysis of the Ixodes ricinus Haemocytome.</title>
        <authorList>
            <person name="Kotsyfakis M."/>
            <person name="Kopacek P."/>
            <person name="Franta Z."/>
            <person name="Pedra J.H."/>
            <person name="Ribeiro J.M."/>
        </authorList>
    </citation>
    <scope>NUCLEOTIDE SEQUENCE</scope>
</reference>
<accession>A0A090X9L1</accession>
<proteinExistence type="evidence at transcript level"/>
<dbReference type="AlphaFoldDB" id="A0A090X9L1"/>
<sequence>MYQSYIIKMSIFLLLILKCHIIGAQRHEDLSSYEVFLDKLVAMVQQQLHERLKVNMYYVELPDYLKSMSGRSIKLGRDHLVRIFGLNFKFLSNGKCNMETMDGQNTLSCPVRFDDLQIQLPPLEYGGTVYVVHVTINGTLVLKEGTKHMQFQQFIWLYEHYEMMDSDWEPVNPPPAAYCLKVKSPLGLKGILQTKLQKLIEDGVFRDAVVSSLEKIPKPTDMIGH</sequence>
<name>A0A090X9L1_IXORI</name>
<evidence type="ECO:0000256" key="1">
    <source>
        <dbReference type="SAM" id="SignalP"/>
    </source>
</evidence>
<evidence type="ECO:0000313" key="2">
    <source>
        <dbReference type="EMBL" id="JAC93441.1"/>
    </source>
</evidence>
<keyword evidence="1" id="KW-0732">Signal</keyword>
<dbReference type="EMBL" id="GBIH01001269">
    <property type="protein sequence ID" value="JAC93441.1"/>
    <property type="molecule type" value="mRNA"/>
</dbReference>
<protein>
    <submittedName>
        <fullName evidence="2">Putative secreted protein</fullName>
    </submittedName>
</protein>
<feature type="chain" id="PRO_5001866655" evidence="1">
    <location>
        <begin position="25"/>
        <end position="225"/>
    </location>
</feature>
<feature type="signal peptide" evidence="1">
    <location>
        <begin position="1"/>
        <end position="24"/>
    </location>
</feature>
<organism evidence="2">
    <name type="scientific">Ixodes ricinus</name>
    <name type="common">Common tick</name>
    <name type="synonym">Acarus ricinus</name>
    <dbReference type="NCBI Taxonomy" id="34613"/>
    <lineage>
        <taxon>Eukaryota</taxon>
        <taxon>Metazoa</taxon>
        <taxon>Ecdysozoa</taxon>
        <taxon>Arthropoda</taxon>
        <taxon>Chelicerata</taxon>
        <taxon>Arachnida</taxon>
        <taxon>Acari</taxon>
        <taxon>Parasitiformes</taxon>
        <taxon>Ixodida</taxon>
        <taxon>Ixodoidea</taxon>
        <taxon>Ixodidae</taxon>
        <taxon>Ixodinae</taxon>
        <taxon>Ixodes</taxon>
    </lineage>
</organism>